<dbReference type="GO" id="GO:0006310">
    <property type="term" value="P:DNA recombination"/>
    <property type="evidence" value="ECO:0007669"/>
    <property type="project" value="UniProtKB-KW"/>
</dbReference>
<dbReference type="InterPro" id="IPR013762">
    <property type="entry name" value="Integrase-like_cat_sf"/>
</dbReference>
<evidence type="ECO:0000256" key="3">
    <source>
        <dbReference type="ARBA" id="ARBA00023125"/>
    </source>
</evidence>
<protein>
    <submittedName>
        <fullName evidence="6">Integrase</fullName>
    </submittedName>
</protein>
<keyword evidence="7" id="KW-1185">Reference proteome</keyword>
<dbReference type="PANTHER" id="PTHR30629:SF2">
    <property type="entry name" value="PROPHAGE INTEGRASE INTS-RELATED"/>
    <property type="match status" value="1"/>
</dbReference>
<dbReference type="SUPFAM" id="SSF56349">
    <property type="entry name" value="DNA breaking-rejoining enzymes"/>
    <property type="match status" value="1"/>
</dbReference>
<keyword evidence="3" id="KW-0238">DNA-binding</keyword>
<dbReference type="Proteomes" id="UP000563524">
    <property type="component" value="Unassembled WGS sequence"/>
</dbReference>
<evidence type="ECO:0000256" key="2">
    <source>
        <dbReference type="ARBA" id="ARBA00022908"/>
    </source>
</evidence>
<dbReference type="AlphaFoldDB" id="A0A840I4P0"/>
<sequence>MSLSNAALTVPSTATGPIKLTEAFVATLRPNGRRYVVRDTEVKGFLVAVNQRGMSYKVQKDLWVGEKGNRKLAKTVRRTLGEVSVREARRRALAALSEIGAGVDPNGTYDPDGAKAESAGGWTVGRMFEEYAADMRVRDLASRTVVDHMKRLDAYLPDWKDRPIASVKRSECRARHALIAERHGKTTANRVLGDFRSSYNFALKVCDEADELPGNPVTAVSFYRERASGKVILPDDLPAWWTATERLTNPTRRLMHRFGLLSGLRPGTLMSLERSWYKRDERAVVIPKMKSGRSFSLPLSEQMVALLDDAGRAADLFATGSPYFFPTRGRDGAIKPTAVVKEKSMPGQTGHILRHTHRTIAQRAGLDSITARLLLDHTVPGIDGVYVHERALFDRLLEAQETATESISRLCAS</sequence>
<dbReference type="EMBL" id="JACHOB010000003">
    <property type="protein sequence ID" value="MBB4659322.1"/>
    <property type="molecule type" value="Genomic_DNA"/>
</dbReference>
<dbReference type="GO" id="GO:0015074">
    <property type="term" value="P:DNA integration"/>
    <property type="evidence" value="ECO:0007669"/>
    <property type="project" value="UniProtKB-KW"/>
</dbReference>
<comment type="similarity">
    <text evidence="1">Belongs to the 'phage' integrase family.</text>
</comment>
<keyword evidence="4" id="KW-0233">DNA recombination</keyword>
<evidence type="ECO:0000313" key="7">
    <source>
        <dbReference type="Proteomes" id="UP000563524"/>
    </source>
</evidence>
<feature type="domain" description="Tyr recombinase" evidence="5">
    <location>
        <begin position="227"/>
        <end position="401"/>
    </location>
</feature>
<proteinExistence type="inferred from homology"/>
<reference evidence="6 7" key="1">
    <citation type="submission" date="2020-08" db="EMBL/GenBank/DDBJ databases">
        <title>Genomic Encyclopedia of Type Strains, Phase IV (KMG-IV): sequencing the most valuable type-strain genomes for metagenomic binning, comparative biology and taxonomic classification.</title>
        <authorList>
            <person name="Goeker M."/>
        </authorList>
    </citation>
    <scope>NUCLEOTIDE SEQUENCE [LARGE SCALE GENOMIC DNA]</scope>
    <source>
        <strain evidence="6 7">DSM 102850</strain>
    </source>
</reference>
<keyword evidence="2" id="KW-0229">DNA integration</keyword>
<dbReference type="Gene3D" id="1.10.150.130">
    <property type="match status" value="1"/>
</dbReference>
<evidence type="ECO:0000259" key="5">
    <source>
        <dbReference type="PROSITE" id="PS51898"/>
    </source>
</evidence>
<organism evidence="6 7">
    <name type="scientific">Parvularcula dongshanensis</name>
    <dbReference type="NCBI Taxonomy" id="1173995"/>
    <lineage>
        <taxon>Bacteria</taxon>
        <taxon>Pseudomonadati</taxon>
        <taxon>Pseudomonadota</taxon>
        <taxon>Alphaproteobacteria</taxon>
        <taxon>Parvularculales</taxon>
        <taxon>Parvularculaceae</taxon>
        <taxon>Parvularcula</taxon>
    </lineage>
</organism>
<evidence type="ECO:0000256" key="4">
    <source>
        <dbReference type="ARBA" id="ARBA00023172"/>
    </source>
</evidence>
<dbReference type="GO" id="GO:0003677">
    <property type="term" value="F:DNA binding"/>
    <property type="evidence" value="ECO:0007669"/>
    <property type="project" value="UniProtKB-KW"/>
</dbReference>
<dbReference type="Gene3D" id="3.30.160.390">
    <property type="entry name" value="Integrase, DNA-binding domain"/>
    <property type="match status" value="1"/>
</dbReference>
<gene>
    <name evidence="6" type="ORF">GGQ59_001847</name>
</gene>
<dbReference type="InterPro" id="IPR002104">
    <property type="entry name" value="Integrase_catalytic"/>
</dbReference>
<evidence type="ECO:0000313" key="6">
    <source>
        <dbReference type="EMBL" id="MBB4659322.1"/>
    </source>
</evidence>
<evidence type="ECO:0000256" key="1">
    <source>
        <dbReference type="ARBA" id="ARBA00008857"/>
    </source>
</evidence>
<dbReference type="InterPro" id="IPR050808">
    <property type="entry name" value="Phage_Integrase"/>
</dbReference>
<dbReference type="InterPro" id="IPR010998">
    <property type="entry name" value="Integrase_recombinase_N"/>
</dbReference>
<dbReference type="RefSeq" id="WP_183817794.1">
    <property type="nucleotide sequence ID" value="NZ_JACHOB010000003.1"/>
</dbReference>
<dbReference type="InterPro" id="IPR011010">
    <property type="entry name" value="DNA_brk_join_enz"/>
</dbReference>
<dbReference type="Pfam" id="PF00589">
    <property type="entry name" value="Phage_integrase"/>
    <property type="match status" value="1"/>
</dbReference>
<dbReference type="PANTHER" id="PTHR30629">
    <property type="entry name" value="PROPHAGE INTEGRASE"/>
    <property type="match status" value="1"/>
</dbReference>
<comment type="caution">
    <text evidence="6">The sequence shown here is derived from an EMBL/GenBank/DDBJ whole genome shotgun (WGS) entry which is preliminary data.</text>
</comment>
<accession>A0A840I4P0</accession>
<dbReference type="Gene3D" id="1.10.443.10">
    <property type="entry name" value="Intergrase catalytic core"/>
    <property type="match status" value="1"/>
</dbReference>
<name>A0A840I4P0_9PROT</name>
<dbReference type="PROSITE" id="PS51898">
    <property type="entry name" value="TYR_RECOMBINASE"/>
    <property type="match status" value="1"/>
</dbReference>
<dbReference type="InterPro" id="IPR038488">
    <property type="entry name" value="Integrase_DNA-bd_sf"/>
</dbReference>